<comment type="caution">
    <text evidence="4">The sequence shown here is derived from an EMBL/GenBank/DDBJ whole genome shotgun (WGS) entry which is preliminary data.</text>
</comment>
<dbReference type="InterPro" id="IPR000182">
    <property type="entry name" value="GNAT_dom"/>
</dbReference>
<accession>A0A414G0W0</accession>
<feature type="domain" description="N-acetyltransferase" evidence="3">
    <location>
        <begin position="3"/>
        <end position="178"/>
    </location>
</feature>
<dbReference type="CDD" id="cd04301">
    <property type="entry name" value="NAT_SF"/>
    <property type="match status" value="1"/>
</dbReference>
<dbReference type="PANTHER" id="PTHR43877">
    <property type="entry name" value="AMINOALKYLPHOSPHONATE N-ACETYLTRANSFERASE-RELATED-RELATED"/>
    <property type="match status" value="1"/>
</dbReference>
<dbReference type="EMBL" id="QSJI01000001">
    <property type="protein sequence ID" value="RHD57659.1"/>
    <property type="molecule type" value="Genomic_DNA"/>
</dbReference>
<reference evidence="4 5" key="1">
    <citation type="submission" date="2018-08" db="EMBL/GenBank/DDBJ databases">
        <title>A genome reference for cultivated species of the human gut microbiota.</title>
        <authorList>
            <person name="Zou Y."/>
            <person name="Xue W."/>
            <person name="Luo G."/>
        </authorList>
    </citation>
    <scope>NUCLEOTIDE SEQUENCE [LARGE SCALE GENOMIC DNA]</scope>
    <source>
        <strain evidence="4 5">AM30-5LB</strain>
    </source>
</reference>
<evidence type="ECO:0000313" key="5">
    <source>
        <dbReference type="Proteomes" id="UP000286050"/>
    </source>
</evidence>
<dbReference type="InterPro" id="IPR050832">
    <property type="entry name" value="Bact_Acetyltransf"/>
</dbReference>
<proteinExistence type="predicted"/>
<sequence>MELIIRPTTEADIAGAEACLTDGKATLAALGVPQWLGDYPNHLDIEADMAEHASYVAVGEDGTVLAVMALSFSGEETYDQIDGAWLTESDSHEPRYAVIHRCAISAAAARRGVMTRMFAEGERIAREHGSESIRVDTHERNIPVQGLVSKLGYTRCGTITLPYPGEVDPLRIAFEKVL</sequence>
<name>A0A414G0W0_9ACTN</name>
<organism evidence="4 5">
    <name type="scientific">Collinsella intestinalis</name>
    <dbReference type="NCBI Taxonomy" id="147207"/>
    <lineage>
        <taxon>Bacteria</taxon>
        <taxon>Bacillati</taxon>
        <taxon>Actinomycetota</taxon>
        <taxon>Coriobacteriia</taxon>
        <taxon>Coriobacteriales</taxon>
        <taxon>Coriobacteriaceae</taxon>
        <taxon>Collinsella</taxon>
    </lineage>
</organism>
<keyword evidence="1 4" id="KW-0808">Transferase</keyword>
<evidence type="ECO:0000313" key="4">
    <source>
        <dbReference type="EMBL" id="RHD57659.1"/>
    </source>
</evidence>
<dbReference type="Proteomes" id="UP000286050">
    <property type="component" value="Unassembled WGS sequence"/>
</dbReference>
<keyword evidence="2" id="KW-0012">Acyltransferase</keyword>
<dbReference type="PROSITE" id="PS51186">
    <property type="entry name" value="GNAT"/>
    <property type="match status" value="1"/>
</dbReference>
<dbReference type="GO" id="GO:0016747">
    <property type="term" value="F:acyltransferase activity, transferring groups other than amino-acyl groups"/>
    <property type="evidence" value="ECO:0007669"/>
    <property type="project" value="InterPro"/>
</dbReference>
<evidence type="ECO:0000259" key="3">
    <source>
        <dbReference type="PROSITE" id="PS51186"/>
    </source>
</evidence>
<dbReference type="InterPro" id="IPR016181">
    <property type="entry name" value="Acyl_CoA_acyltransferase"/>
</dbReference>
<dbReference type="PANTHER" id="PTHR43877:SF2">
    <property type="entry name" value="AMINOALKYLPHOSPHONATE N-ACETYLTRANSFERASE-RELATED"/>
    <property type="match status" value="1"/>
</dbReference>
<protein>
    <submittedName>
        <fullName evidence="4">GNAT family N-acetyltransferase</fullName>
    </submittedName>
</protein>
<dbReference type="Gene3D" id="3.40.630.30">
    <property type="match status" value="1"/>
</dbReference>
<evidence type="ECO:0000256" key="2">
    <source>
        <dbReference type="ARBA" id="ARBA00023315"/>
    </source>
</evidence>
<evidence type="ECO:0000256" key="1">
    <source>
        <dbReference type="ARBA" id="ARBA00022679"/>
    </source>
</evidence>
<dbReference type="AlphaFoldDB" id="A0A414G0W0"/>
<dbReference type="Pfam" id="PF00583">
    <property type="entry name" value="Acetyltransf_1"/>
    <property type="match status" value="1"/>
</dbReference>
<dbReference type="SUPFAM" id="SSF55729">
    <property type="entry name" value="Acyl-CoA N-acyltransferases (Nat)"/>
    <property type="match status" value="1"/>
</dbReference>
<gene>
    <name evidence="4" type="ORF">DW787_02150</name>
</gene>
<dbReference type="RefSeq" id="WP_118271415.1">
    <property type="nucleotide sequence ID" value="NZ_QSJI01000001.1"/>
</dbReference>